<dbReference type="Gene3D" id="3.40.50.150">
    <property type="entry name" value="Vaccinia Virus protein VP39"/>
    <property type="match status" value="1"/>
</dbReference>
<reference evidence="7" key="1">
    <citation type="submission" date="2011-07" db="EMBL/GenBank/DDBJ databases">
        <authorList>
            <consortium name="Caenorhabditis brenneri Sequencing and Analysis Consortium"/>
            <person name="Wilson R.K."/>
        </authorList>
    </citation>
    <scope>NUCLEOTIDE SEQUENCE [LARGE SCALE GENOMIC DNA]</scope>
    <source>
        <strain evidence="7">PB2801</strain>
    </source>
</reference>
<feature type="compositionally biased region" description="Polar residues" evidence="4">
    <location>
        <begin position="1"/>
        <end position="30"/>
    </location>
</feature>
<dbReference type="OrthoDB" id="417697at2759"/>
<evidence type="ECO:0000256" key="1">
    <source>
        <dbReference type="ARBA" id="ARBA00009725"/>
    </source>
</evidence>
<evidence type="ECO:0000256" key="3">
    <source>
        <dbReference type="ARBA" id="ARBA00022679"/>
    </source>
</evidence>
<dbReference type="AlphaFoldDB" id="G0MBY6"/>
<accession>G0MBY6</accession>
<dbReference type="CDD" id="cd02440">
    <property type="entry name" value="AdoMet_MTases"/>
    <property type="match status" value="1"/>
</dbReference>
<dbReference type="FunCoup" id="G0MBY6">
    <property type="interactions" value="2310"/>
</dbReference>
<evidence type="ECO:0000313" key="6">
    <source>
        <dbReference type="EMBL" id="EGT45603.1"/>
    </source>
</evidence>
<dbReference type="OMA" id="GTLACYF"/>
<dbReference type="InterPro" id="IPR026113">
    <property type="entry name" value="METTL2/6/8-like"/>
</dbReference>
<dbReference type="GO" id="GO:0008173">
    <property type="term" value="F:RNA methyltransferase activity"/>
    <property type="evidence" value="ECO:0007669"/>
    <property type="project" value="UniProtKB-ARBA"/>
</dbReference>
<comment type="similarity">
    <text evidence="1">Belongs to the methyltransferase superfamily. METL family.</text>
</comment>
<dbReference type="PANTHER" id="PTHR22809">
    <property type="entry name" value="METHYLTRANSFERASE-RELATED"/>
    <property type="match status" value="1"/>
</dbReference>
<sequence>MVTSVVKSEDVQQWSEDETTLISSHSSQPTEYPEEDCRKDIVRRIRHGLSGSYSHKSSTLVKSVNRHGVHKSSSQVIQETEEFIHRRLGPEVRRSQGVRVIIQGAEPRSITRSRISFRDERNSEKDEKHRRCQHVSRVTSSKIPARTMSEEGFYSFSSQNSRELTEEDREKLAKQTKISDFKQNKLEVEARKNWDKFYNRNKNNFFKDRNWSAEDLKIICPDIDFEKEISYLEAGCGVGNMLFPLVAEIPLLKLYAFDFSANAVKLLEERAKELGLPVATAVVDLSIPSISSPFEEQVDLATLIFVLSAIHPDKMRVAAENMRNLVKIGGSVVVRDYGINDHAMIRFGREALISDRFYVRQDGTRAYYFDLDELSTIFEESGFRCERKEYLHRMTINHQKNLKAPRIFVQARFIRES</sequence>
<protein>
    <recommendedName>
        <fullName evidence="5">Methyltransferase type 12 domain-containing protein</fullName>
    </recommendedName>
</protein>
<gene>
    <name evidence="6" type="ORF">CAEBREN_17530</name>
</gene>
<dbReference type="Proteomes" id="UP000008068">
    <property type="component" value="Unassembled WGS sequence"/>
</dbReference>
<dbReference type="GO" id="GO:0008757">
    <property type="term" value="F:S-adenosylmethionine-dependent methyltransferase activity"/>
    <property type="evidence" value="ECO:0007669"/>
    <property type="project" value="UniProtKB-ARBA"/>
</dbReference>
<dbReference type="SUPFAM" id="SSF53335">
    <property type="entry name" value="S-adenosyl-L-methionine-dependent methyltransferases"/>
    <property type="match status" value="1"/>
</dbReference>
<name>G0MBY6_CAEBE</name>
<dbReference type="InterPro" id="IPR013217">
    <property type="entry name" value="Methyltransf_12"/>
</dbReference>
<evidence type="ECO:0000256" key="4">
    <source>
        <dbReference type="SAM" id="MobiDB-lite"/>
    </source>
</evidence>
<dbReference type="GO" id="GO:0032259">
    <property type="term" value="P:methylation"/>
    <property type="evidence" value="ECO:0007669"/>
    <property type="project" value="UniProtKB-KW"/>
</dbReference>
<organism evidence="7">
    <name type="scientific">Caenorhabditis brenneri</name>
    <name type="common">Nematode worm</name>
    <dbReference type="NCBI Taxonomy" id="135651"/>
    <lineage>
        <taxon>Eukaryota</taxon>
        <taxon>Metazoa</taxon>
        <taxon>Ecdysozoa</taxon>
        <taxon>Nematoda</taxon>
        <taxon>Chromadorea</taxon>
        <taxon>Rhabditida</taxon>
        <taxon>Rhabditina</taxon>
        <taxon>Rhabditomorpha</taxon>
        <taxon>Rhabditoidea</taxon>
        <taxon>Rhabditidae</taxon>
        <taxon>Peloderinae</taxon>
        <taxon>Caenorhabditis</taxon>
    </lineage>
</organism>
<dbReference type="eggNOG" id="KOG2361">
    <property type="taxonomic scope" value="Eukaryota"/>
</dbReference>
<dbReference type="EMBL" id="GL379789">
    <property type="protein sequence ID" value="EGT45603.1"/>
    <property type="molecule type" value="Genomic_DNA"/>
</dbReference>
<evidence type="ECO:0000256" key="2">
    <source>
        <dbReference type="ARBA" id="ARBA00022603"/>
    </source>
</evidence>
<keyword evidence="7" id="KW-1185">Reference proteome</keyword>
<dbReference type="HOGENOM" id="CLU_659254_0_0_1"/>
<proteinExistence type="inferred from homology"/>
<dbReference type="STRING" id="135651.G0MBY6"/>
<dbReference type="InterPro" id="IPR029063">
    <property type="entry name" value="SAM-dependent_MTases_sf"/>
</dbReference>
<evidence type="ECO:0000313" key="7">
    <source>
        <dbReference type="Proteomes" id="UP000008068"/>
    </source>
</evidence>
<keyword evidence="2" id="KW-0489">Methyltransferase</keyword>
<dbReference type="InParanoid" id="G0MBY6"/>
<feature type="domain" description="Methyltransferase type 12" evidence="5">
    <location>
        <begin position="232"/>
        <end position="331"/>
    </location>
</feature>
<dbReference type="PANTHER" id="PTHR22809:SF5">
    <property type="entry name" value="TRNA N(3)-METHYLCYTIDINE METHYLTRANSFERASE METTL6"/>
    <property type="match status" value="1"/>
</dbReference>
<evidence type="ECO:0000259" key="5">
    <source>
        <dbReference type="Pfam" id="PF08242"/>
    </source>
</evidence>
<keyword evidence="3" id="KW-0808">Transferase</keyword>
<feature type="region of interest" description="Disordered" evidence="4">
    <location>
        <begin position="1"/>
        <end position="35"/>
    </location>
</feature>
<dbReference type="Pfam" id="PF08242">
    <property type="entry name" value="Methyltransf_12"/>
    <property type="match status" value="1"/>
</dbReference>